<dbReference type="PIRSF" id="PIRSF004681">
    <property type="entry name" value="UCP004681"/>
    <property type="match status" value="1"/>
</dbReference>
<dbReference type="AlphaFoldDB" id="A0A9E4MY51"/>
<dbReference type="Pfam" id="PF01894">
    <property type="entry name" value="YjbQ"/>
    <property type="match status" value="1"/>
</dbReference>
<dbReference type="Gene3D" id="2.60.120.460">
    <property type="entry name" value="YjbQ-like"/>
    <property type="match status" value="1"/>
</dbReference>
<dbReference type="PANTHER" id="PTHR30615:SF16">
    <property type="entry name" value="SECONDARY THIAMINE-PHOSPHATE SYNTHASE ENZYME"/>
    <property type="match status" value="1"/>
</dbReference>
<name>A0A9E4MY51_9GAMM</name>
<sequence length="147" mass="16623">MLSFYDEIELPTGKSFEVIDITDQINSIVERSALKEGLVTITSLHTTCALAVNENEERLFDDIRNYFLTIAPKDQPYKHNDLHLRVNIPPDEPENAHAHLIAMMIGNSETVMVHNGSLVLGRYQSVLMLEMDGPRQRKCAVQVMGRS</sequence>
<organism evidence="1 2">
    <name type="scientific">Candidatus Thiodiazotropha lotti</name>
    <dbReference type="NCBI Taxonomy" id="2792787"/>
    <lineage>
        <taxon>Bacteria</taxon>
        <taxon>Pseudomonadati</taxon>
        <taxon>Pseudomonadota</taxon>
        <taxon>Gammaproteobacteria</taxon>
        <taxon>Chromatiales</taxon>
        <taxon>Sedimenticolaceae</taxon>
        <taxon>Candidatus Thiodiazotropha</taxon>
    </lineage>
</organism>
<dbReference type="NCBIfam" id="TIGR00149">
    <property type="entry name" value="TIGR00149_YjbQ"/>
    <property type="match status" value="1"/>
</dbReference>
<dbReference type="EMBL" id="JAEPDI010000001">
    <property type="protein sequence ID" value="MCG7938102.1"/>
    <property type="molecule type" value="Genomic_DNA"/>
</dbReference>
<dbReference type="Proteomes" id="UP000886687">
    <property type="component" value="Unassembled WGS sequence"/>
</dbReference>
<reference evidence="1" key="1">
    <citation type="journal article" date="2021" name="Proc. Natl. Acad. Sci. U.S.A.">
        <title>Global biogeography of chemosynthetic symbionts reveals both localized and globally distributed symbiont groups. .</title>
        <authorList>
            <person name="Osvatic J.T."/>
            <person name="Wilkins L.G.E."/>
            <person name="Leibrecht L."/>
            <person name="Leray M."/>
            <person name="Zauner S."/>
            <person name="Polzin J."/>
            <person name="Camacho Y."/>
            <person name="Gros O."/>
            <person name="van Gils J.A."/>
            <person name="Eisen J.A."/>
            <person name="Petersen J.M."/>
            <person name="Yuen B."/>
        </authorList>
    </citation>
    <scope>NUCLEOTIDE SEQUENCE</scope>
    <source>
        <strain evidence="1">MAGL173</strain>
    </source>
</reference>
<gene>
    <name evidence="1" type="ORF">JAZ04_04480</name>
</gene>
<evidence type="ECO:0000313" key="1">
    <source>
        <dbReference type="EMBL" id="MCG7938102.1"/>
    </source>
</evidence>
<dbReference type="InterPro" id="IPR035917">
    <property type="entry name" value="YjbQ-like_sf"/>
</dbReference>
<dbReference type="PANTHER" id="PTHR30615">
    <property type="entry name" value="UNCHARACTERIZED PROTEIN YJBQ-RELATED"/>
    <property type="match status" value="1"/>
</dbReference>
<protein>
    <submittedName>
        <fullName evidence="1">Secondary thiamine-phosphate synthase enzyme YjbQ</fullName>
    </submittedName>
</protein>
<dbReference type="SUPFAM" id="SSF111038">
    <property type="entry name" value="YjbQ-like"/>
    <property type="match status" value="1"/>
</dbReference>
<dbReference type="InterPro" id="IPR001602">
    <property type="entry name" value="UPF0047_YjbQ-like"/>
</dbReference>
<proteinExistence type="predicted"/>
<accession>A0A9E4MY51</accession>
<evidence type="ECO:0000313" key="2">
    <source>
        <dbReference type="Proteomes" id="UP000886687"/>
    </source>
</evidence>
<comment type="caution">
    <text evidence="1">The sequence shown here is derived from an EMBL/GenBank/DDBJ whole genome shotgun (WGS) entry which is preliminary data.</text>
</comment>